<dbReference type="AlphaFoldDB" id="A0A1M6TM95"/>
<name>A0A1M6TM95_9BACT</name>
<reference evidence="5" key="1">
    <citation type="submission" date="2016-11" db="EMBL/GenBank/DDBJ databases">
        <authorList>
            <person name="Varghese N."/>
            <person name="Submissions S."/>
        </authorList>
    </citation>
    <scope>NUCLEOTIDE SEQUENCE [LARGE SCALE GENOMIC DNA]</scope>
    <source>
        <strain evidence="5">UWOS</strain>
    </source>
</reference>
<dbReference type="RefSeq" id="WP_158223217.1">
    <property type="nucleotide sequence ID" value="NZ_FRAW01000010.1"/>
</dbReference>
<feature type="domain" description="FecR protein" evidence="3">
    <location>
        <begin position="67"/>
        <end position="160"/>
    </location>
</feature>
<dbReference type="InterPro" id="IPR006860">
    <property type="entry name" value="FecR"/>
</dbReference>
<evidence type="ECO:0000259" key="3">
    <source>
        <dbReference type="Pfam" id="PF04773"/>
    </source>
</evidence>
<evidence type="ECO:0000313" key="4">
    <source>
        <dbReference type="EMBL" id="SHK58115.1"/>
    </source>
</evidence>
<evidence type="ECO:0000256" key="1">
    <source>
        <dbReference type="SAM" id="Coils"/>
    </source>
</evidence>
<evidence type="ECO:0000256" key="2">
    <source>
        <dbReference type="SAM" id="SignalP"/>
    </source>
</evidence>
<protein>
    <submittedName>
        <fullName evidence="4">FecR family protein</fullName>
    </submittedName>
</protein>
<dbReference type="EMBL" id="FRAW01000010">
    <property type="protein sequence ID" value="SHK58115.1"/>
    <property type="molecule type" value="Genomic_DNA"/>
</dbReference>
<keyword evidence="5" id="KW-1185">Reference proteome</keyword>
<dbReference type="Pfam" id="PF04773">
    <property type="entry name" value="FecR"/>
    <property type="match status" value="1"/>
</dbReference>
<dbReference type="PANTHER" id="PTHR38731">
    <property type="entry name" value="LIPL45-RELATED LIPOPROTEIN-RELATED"/>
    <property type="match status" value="1"/>
</dbReference>
<keyword evidence="1" id="KW-0175">Coiled coil</keyword>
<keyword evidence="2" id="KW-0732">Signal</keyword>
<dbReference type="PANTHER" id="PTHR38731:SF3">
    <property type="entry name" value="BLL6125 PROTEIN"/>
    <property type="match status" value="1"/>
</dbReference>
<feature type="coiled-coil region" evidence="1">
    <location>
        <begin position="201"/>
        <end position="228"/>
    </location>
</feature>
<dbReference type="Gene3D" id="2.60.120.1440">
    <property type="match status" value="1"/>
</dbReference>
<feature type="chain" id="PRO_5013087768" evidence="2">
    <location>
        <begin position="29"/>
        <end position="501"/>
    </location>
</feature>
<evidence type="ECO:0000313" key="5">
    <source>
        <dbReference type="Proteomes" id="UP000184275"/>
    </source>
</evidence>
<proteinExistence type="predicted"/>
<gene>
    <name evidence="4" type="ORF">SAMN05720469_11061</name>
</gene>
<feature type="signal peptide" evidence="2">
    <location>
        <begin position="1"/>
        <end position="28"/>
    </location>
</feature>
<dbReference type="Proteomes" id="UP000184275">
    <property type="component" value="Unassembled WGS sequence"/>
</dbReference>
<organism evidence="4 5">
    <name type="scientific">Fibrobacter intestinalis</name>
    <dbReference type="NCBI Taxonomy" id="28122"/>
    <lineage>
        <taxon>Bacteria</taxon>
        <taxon>Pseudomonadati</taxon>
        <taxon>Fibrobacterota</taxon>
        <taxon>Fibrobacteria</taxon>
        <taxon>Fibrobacterales</taxon>
        <taxon>Fibrobacteraceae</taxon>
        <taxon>Fibrobacter</taxon>
    </lineage>
</organism>
<sequence>MKNFPRKIQSLCLGTILAGAFLIAPTFAATPTIGKVRYILGEVTVQKKAKSNWNPLRVGLKVRENDIIRTLVESEAGIALSDGSLITIEENTVILFESAVQNQGKTVNIQSGRVFFDVQKQDGKSEFQFKTATATAAIRGTNGFVENGPDGIIVSLESGKMEVTDAQGAKIEVSGGETLVQDKAEGMKKFKTPSSGSKNLAKEISKEKQNGKIDVKALEKRAQDLDARQSRAADSLAKANPCEFNSLPEKTNQTSVRISGKCKAGVELQINGIAIALENGNFQTLVEWEKEAYGTKRIRAKCKAGEAEILCKEAFLEYVKPSKDDGNAFIRIQKDNPVSMTSSGLHLQGQFFTEDAKAKVTVQLGNAKSENLNTRSANGTFHYTFSATDPKVSGNEKFAFVKLESAKGTLTDSVAVTFPPKIRILGSDAECSFQFSLSGTNGKEVLVEEFVDGIPTAKATFKQDVSNAGFPMLPGTHVYKIFAKDENGNLSEATQSFTCKQ</sequence>
<accession>A0A1M6TM95</accession>